<evidence type="ECO:0000256" key="11">
    <source>
        <dbReference type="ARBA" id="ARBA00030193"/>
    </source>
</evidence>
<dbReference type="InterPro" id="IPR000489">
    <property type="entry name" value="Pterin-binding_dom"/>
</dbReference>
<dbReference type="PROSITE" id="PS50972">
    <property type="entry name" value="PTERIN_BINDING"/>
    <property type="match status" value="1"/>
</dbReference>
<comment type="pathway">
    <text evidence="3 12">Cofactor biosynthesis; tetrahydrofolate biosynthesis; 7,8-dihydrofolate from 2-amino-4-hydroxy-6-hydroxymethyl-7,8-dihydropteridine diphosphate and 4-aminobenzoate: step 1/2.</text>
</comment>
<dbReference type="InterPro" id="IPR045031">
    <property type="entry name" value="DHP_synth-like"/>
</dbReference>
<organism evidence="14 15">
    <name type="scientific">Legionella beliardensis</name>
    <dbReference type="NCBI Taxonomy" id="91822"/>
    <lineage>
        <taxon>Bacteria</taxon>
        <taxon>Pseudomonadati</taxon>
        <taxon>Pseudomonadota</taxon>
        <taxon>Gammaproteobacteria</taxon>
        <taxon>Legionellales</taxon>
        <taxon>Legionellaceae</taxon>
        <taxon>Legionella</taxon>
    </lineage>
</organism>
<dbReference type="GO" id="GO:0046872">
    <property type="term" value="F:metal ion binding"/>
    <property type="evidence" value="ECO:0007669"/>
    <property type="project" value="UniProtKB-KW"/>
</dbReference>
<evidence type="ECO:0000256" key="4">
    <source>
        <dbReference type="ARBA" id="ARBA00009503"/>
    </source>
</evidence>
<evidence type="ECO:0000256" key="12">
    <source>
        <dbReference type="RuleBase" id="RU361205"/>
    </source>
</evidence>
<dbReference type="GO" id="GO:0004156">
    <property type="term" value="F:dihydropteroate synthase activity"/>
    <property type="evidence" value="ECO:0007669"/>
    <property type="project" value="UniProtKB-EC"/>
</dbReference>
<dbReference type="Pfam" id="PF00809">
    <property type="entry name" value="Pterin_bind"/>
    <property type="match status" value="1"/>
</dbReference>
<evidence type="ECO:0000256" key="2">
    <source>
        <dbReference type="ARBA" id="ARBA00001946"/>
    </source>
</evidence>
<evidence type="ECO:0000313" key="15">
    <source>
        <dbReference type="Proteomes" id="UP000254968"/>
    </source>
</evidence>
<gene>
    <name evidence="14" type="primary">folP</name>
    <name evidence="14" type="ORF">NCTC13315_02658</name>
</gene>
<comment type="catalytic activity">
    <reaction evidence="1">
        <text>(7,8-dihydropterin-6-yl)methyl diphosphate + 4-aminobenzoate = 7,8-dihydropteroate + diphosphate</text>
        <dbReference type="Rhea" id="RHEA:19949"/>
        <dbReference type="ChEBI" id="CHEBI:17836"/>
        <dbReference type="ChEBI" id="CHEBI:17839"/>
        <dbReference type="ChEBI" id="CHEBI:33019"/>
        <dbReference type="ChEBI" id="CHEBI:72950"/>
        <dbReference type="EC" id="2.5.1.15"/>
    </reaction>
</comment>
<reference evidence="14 15" key="1">
    <citation type="submission" date="2018-06" db="EMBL/GenBank/DDBJ databases">
        <authorList>
            <consortium name="Pathogen Informatics"/>
            <person name="Doyle S."/>
        </authorList>
    </citation>
    <scope>NUCLEOTIDE SEQUENCE [LARGE SCALE GENOMIC DNA]</scope>
    <source>
        <strain evidence="14 15">NCTC13315</strain>
    </source>
</reference>
<evidence type="ECO:0000313" key="14">
    <source>
        <dbReference type="EMBL" id="STX30094.1"/>
    </source>
</evidence>
<dbReference type="UniPathway" id="UPA00077">
    <property type="reaction ID" value="UER00156"/>
</dbReference>
<comment type="similarity">
    <text evidence="4 12">Belongs to the DHPS family.</text>
</comment>
<protein>
    <recommendedName>
        <fullName evidence="6 12">Dihydropteroate synthase</fullName>
        <shortName evidence="12">DHPS</shortName>
        <ecNumber evidence="5 12">2.5.1.15</ecNumber>
    </recommendedName>
    <alternativeName>
        <fullName evidence="11 12">Dihydropteroate pyrophosphorylase</fullName>
    </alternativeName>
</protein>
<dbReference type="PROSITE" id="PS00793">
    <property type="entry name" value="DHPS_2"/>
    <property type="match status" value="1"/>
</dbReference>
<feature type="domain" description="Pterin-binding" evidence="13">
    <location>
        <begin position="38"/>
        <end position="291"/>
    </location>
</feature>
<dbReference type="PANTHER" id="PTHR20941:SF1">
    <property type="entry name" value="FOLIC ACID SYNTHESIS PROTEIN FOL1"/>
    <property type="match status" value="1"/>
</dbReference>
<evidence type="ECO:0000256" key="7">
    <source>
        <dbReference type="ARBA" id="ARBA00022679"/>
    </source>
</evidence>
<proteinExistence type="inferred from homology"/>
<keyword evidence="10 12" id="KW-0289">Folate biosynthesis</keyword>
<dbReference type="CDD" id="cd00739">
    <property type="entry name" value="DHPS"/>
    <property type="match status" value="1"/>
</dbReference>
<dbReference type="NCBIfam" id="TIGR01496">
    <property type="entry name" value="DHPS"/>
    <property type="match status" value="1"/>
</dbReference>
<dbReference type="GO" id="GO:0005829">
    <property type="term" value="C:cytosol"/>
    <property type="evidence" value="ECO:0007669"/>
    <property type="project" value="TreeGrafter"/>
</dbReference>
<keyword evidence="15" id="KW-1185">Reference proteome</keyword>
<keyword evidence="8 12" id="KW-0479">Metal-binding</keyword>
<dbReference type="PROSITE" id="PS00792">
    <property type="entry name" value="DHPS_1"/>
    <property type="match status" value="1"/>
</dbReference>
<dbReference type="EC" id="2.5.1.15" evidence="5 12"/>
<dbReference type="EMBL" id="UGNV01000001">
    <property type="protein sequence ID" value="STX30094.1"/>
    <property type="molecule type" value="Genomic_DNA"/>
</dbReference>
<comment type="function">
    <text evidence="12">Catalyzes the condensation of para-aminobenzoate (pABA) with 6-hydroxymethyl-7,8-dihydropterin diphosphate (DHPt-PP) to form 7,8-dihydropteroate (H2Pte), the immediate precursor of folate derivatives.</text>
</comment>
<evidence type="ECO:0000256" key="1">
    <source>
        <dbReference type="ARBA" id="ARBA00000012"/>
    </source>
</evidence>
<dbReference type="Gene3D" id="3.20.20.20">
    <property type="entry name" value="Dihydropteroate synthase-like"/>
    <property type="match status" value="1"/>
</dbReference>
<dbReference type="GO" id="GO:0046656">
    <property type="term" value="P:folic acid biosynthetic process"/>
    <property type="evidence" value="ECO:0007669"/>
    <property type="project" value="UniProtKB-KW"/>
</dbReference>
<dbReference type="Proteomes" id="UP000254968">
    <property type="component" value="Unassembled WGS sequence"/>
</dbReference>
<evidence type="ECO:0000259" key="13">
    <source>
        <dbReference type="PROSITE" id="PS50972"/>
    </source>
</evidence>
<evidence type="ECO:0000256" key="8">
    <source>
        <dbReference type="ARBA" id="ARBA00022723"/>
    </source>
</evidence>
<dbReference type="FunFam" id="3.20.20.20:FF:000006">
    <property type="entry name" value="Dihydropteroate synthase"/>
    <property type="match status" value="1"/>
</dbReference>
<evidence type="ECO:0000256" key="9">
    <source>
        <dbReference type="ARBA" id="ARBA00022842"/>
    </source>
</evidence>
<dbReference type="AlphaFoldDB" id="A0A378ICS1"/>
<accession>A0A378ICS1</accession>
<dbReference type="GO" id="GO:0046654">
    <property type="term" value="P:tetrahydrofolate biosynthetic process"/>
    <property type="evidence" value="ECO:0007669"/>
    <property type="project" value="UniProtKB-UniPathway"/>
</dbReference>
<evidence type="ECO:0000256" key="10">
    <source>
        <dbReference type="ARBA" id="ARBA00022909"/>
    </source>
</evidence>
<comment type="cofactor">
    <cofactor evidence="2 12">
        <name>Mg(2+)</name>
        <dbReference type="ChEBI" id="CHEBI:18420"/>
    </cofactor>
</comment>
<dbReference type="InterPro" id="IPR006390">
    <property type="entry name" value="DHP_synth_dom"/>
</dbReference>
<dbReference type="InterPro" id="IPR011005">
    <property type="entry name" value="Dihydropteroate_synth-like_sf"/>
</dbReference>
<name>A0A378ICS1_9GAMM</name>
<keyword evidence="7 12" id="KW-0808">Transferase</keyword>
<evidence type="ECO:0000256" key="6">
    <source>
        <dbReference type="ARBA" id="ARBA00016919"/>
    </source>
</evidence>
<evidence type="ECO:0000256" key="3">
    <source>
        <dbReference type="ARBA" id="ARBA00004763"/>
    </source>
</evidence>
<evidence type="ECO:0000256" key="5">
    <source>
        <dbReference type="ARBA" id="ARBA00012458"/>
    </source>
</evidence>
<sequence>MSTDSNTAGAHIRLGMNSQQFKNWCQQINSKSVLYHSPLIMGIINVTPDSFSDGGCYLNCEQALAYARQLIVAGADILDIGGESSRPGAKPISSDEEIARVIPLIEQLRQETDCCISIDTTKAAVMEAAIDAGADIINDISGLRDEAALHVAAKLQTPVCLMHMKGIPETMQVAPISYDDITREINEFFQSQIARCLKVGIKKEHIILDPGFGFGKSIEHNLQIVNNLGQFKQHQLPLMLGVSRKSTIGAILNKEVNERMIGGIAINIVASLKGVDIIRTHDVEETKQALLMLKAIMQVNNNFKKVVME</sequence>
<keyword evidence="9 12" id="KW-0460">Magnesium</keyword>
<dbReference type="PANTHER" id="PTHR20941">
    <property type="entry name" value="FOLATE SYNTHESIS PROTEINS"/>
    <property type="match status" value="1"/>
</dbReference>
<dbReference type="SUPFAM" id="SSF51717">
    <property type="entry name" value="Dihydropteroate synthetase-like"/>
    <property type="match status" value="1"/>
</dbReference>